<feature type="non-terminal residue" evidence="6">
    <location>
        <position position="282"/>
    </location>
</feature>
<dbReference type="OrthoDB" id="60033at2759"/>
<feature type="region of interest" description="Disordered" evidence="3">
    <location>
        <begin position="1"/>
        <end position="45"/>
    </location>
</feature>
<feature type="transmembrane region" description="Helical" evidence="4">
    <location>
        <begin position="151"/>
        <end position="170"/>
    </location>
</feature>
<keyword evidence="4" id="KW-1133">Transmembrane helix</keyword>
<gene>
    <name evidence="6" type="ORF">RF55_19651</name>
</gene>
<organism evidence="6 7">
    <name type="scientific">Lasius niger</name>
    <name type="common">Black garden ant</name>
    <dbReference type="NCBI Taxonomy" id="67767"/>
    <lineage>
        <taxon>Eukaryota</taxon>
        <taxon>Metazoa</taxon>
        <taxon>Ecdysozoa</taxon>
        <taxon>Arthropoda</taxon>
        <taxon>Hexapoda</taxon>
        <taxon>Insecta</taxon>
        <taxon>Pterygota</taxon>
        <taxon>Neoptera</taxon>
        <taxon>Endopterygota</taxon>
        <taxon>Hymenoptera</taxon>
        <taxon>Apocrita</taxon>
        <taxon>Aculeata</taxon>
        <taxon>Formicoidea</taxon>
        <taxon>Formicidae</taxon>
        <taxon>Formicinae</taxon>
        <taxon>Lasius</taxon>
        <taxon>Lasius</taxon>
    </lineage>
</organism>
<dbReference type="PANTHER" id="PTHR45627:SF1">
    <property type="entry name" value="ADENYLATE CYCLASE TYPE 8"/>
    <property type="match status" value="1"/>
</dbReference>
<feature type="transmembrane region" description="Helical" evidence="4">
    <location>
        <begin position="105"/>
        <end position="126"/>
    </location>
</feature>
<evidence type="ECO:0000256" key="1">
    <source>
        <dbReference type="ARBA" id="ARBA00022741"/>
    </source>
</evidence>
<dbReference type="GO" id="GO:0005886">
    <property type="term" value="C:plasma membrane"/>
    <property type="evidence" value="ECO:0007669"/>
    <property type="project" value="InterPro"/>
</dbReference>
<evidence type="ECO:0000256" key="4">
    <source>
        <dbReference type="SAM" id="Phobius"/>
    </source>
</evidence>
<feature type="region of interest" description="Disordered" evidence="3">
    <location>
        <begin position="195"/>
        <end position="216"/>
    </location>
</feature>
<evidence type="ECO:0000256" key="2">
    <source>
        <dbReference type="ARBA" id="ARBA00023239"/>
    </source>
</evidence>
<accession>A0A0J7JZU4</accession>
<dbReference type="InterPro" id="IPR009398">
    <property type="entry name" value="Adcy_conserved_dom"/>
</dbReference>
<dbReference type="EMBL" id="LBMM01019283">
    <property type="protein sequence ID" value="KMQ83567.1"/>
    <property type="molecule type" value="Genomic_DNA"/>
</dbReference>
<dbReference type="GO" id="GO:0007189">
    <property type="term" value="P:adenylate cyclase-activating G protein-coupled receptor signaling pathway"/>
    <property type="evidence" value="ECO:0007669"/>
    <property type="project" value="TreeGrafter"/>
</dbReference>
<feature type="domain" description="Adenylate cyclase conserved" evidence="5">
    <location>
        <begin position="38"/>
        <end position="78"/>
    </location>
</feature>
<comment type="caution">
    <text evidence="6">The sequence shown here is derived from an EMBL/GenBank/DDBJ whole genome shotgun (WGS) entry which is preliminary data.</text>
</comment>
<proteinExistence type="predicted"/>
<keyword evidence="2" id="KW-0456">Lyase</keyword>
<keyword evidence="4" id="KW-0472">Membrane</keyword>
<evidence type="ECO:0000259" key="5">
    <source>
        <dbReference type="Pfam" id="PF06327"/>
    </source>
</evidence>
<dbReference type="GO" id="GO:0000166">
    <property type="term" value="F:nucleotide binding"/>
    <property type="evidence" value="ECO:0007669"/>
    <property type="project" value="UniProtKB-KW"/>
</dbReference>
<dbReference type="PaxDb" id="67767-A0A0J7JZU4"/>
<evidence type="ECO:0000313" key="7">
    <source>
        <dbReference type="Proteomes" id="UP000036403"/>
    </source>
</evidence>
<protein>
    <submittedName>
        <fullName evidence="6">Adenylate cyclase type 8</fullName>
    </submittedName>
</protein>
<name>A0A0J7JZU4_LASNI</name>
<evidence type="ECO:0000313" key="6">
    <source>
        <dbReference type="EMBL" id="KMQ83567.1"/>
    </source>
</evidence>
<sequence>MNTATSVSNLESEYLEEENGQPAKPSNKATSTTAGEKKNAIETASNKRMRSANINTWTLRYNDESMESKFDQLREDMFKSNMICCFVIWLFIAVCQAIILSDCMILLISLLVTTVILVASSILVMAEEFKGMPTYLQHTSSMLVHNKKHRTVFICGVISLMALTSVIGVLTCPITVRPYPEVMVLERQQQQQIPLTTTSAASLPSPEKLTATTSRSPSRDHFILTFLEAALSDESAEERKTVPSTENNTLEGGSSNIELKLTQVVNGRETGIRSRKEFFRFY</sequence>
<keyword evidence="7" id="KW-1185">Reference proteome</keyword>
<dbReference type="PANTHER" id="PTHR45627">
    <property type="entry name" value="ADENYLATE CYCLASE TYPE 1"/>
    <property type="match status" value="1"/>
</dbReference>
<feature type="transmembrane region" description="Helical" evidence="4">
    <location>
        <begin position="78"/>
        <end position="99"/>
    </location>
</feature>
<dbReference type="AlphaFoldDB" id="A0A0J7JZU4"/>
<dbReference type="Pfam" id="PF06327">
    <property type="entry name" value="Adcy_cons_dom"/>
    <property type="match status" value="1"/>
</dbReference>
<dbReference type="GO" id="GO:0006171">
    <property type="term" value="P:cAMP biosynthetic process"/>
    <property type="evidence" value="ECO:0007669"/>
    <property type="project" value="InterPro"/>
</dbReference>
<dbReference type="STRING" id="67767.A0A0J7JZU4"/>
<reference evidence="6 7" key="1">
    <citation type="submission" date="2015-04" db="EMBL/GenBank/DDBJ databases">
        <title>Lasius niger genome sequencing.</title>
        <authorList>
            <person name="Konorov E.A."/>
            <person name="Nikitin M.A."/>
            <person name="Kirill M.V."/>
            <person name="Chang P."/>
        </authorList>
    </citation>
    <scope>NUCLEOTIDE SEQUENCE [LARGE SCALE GENOMIC DNA]</scope>
    <source>
        <tissue evidence="6">Whole</tissue>
    </source>
</reference>
<dbReference type="Proteomes" id="UP000036403">
    <property type="component" value="Unassembled WGS sequence"/>
</dbReference>
<keyword evidence="4" id="KW-0812">Transmembrane</keyword>
<dbReference type="GO" id="GO:0004016">
    <property type="term" value="F:adenylate cyclase activity"/>
    <property type="evidence" value="ECO:0007669"/>
    <property type="project" value="InterPro"/>
</dbReference>
<keyword evidence="1" id="KW-0547">Nucleotide-binding</keyword>
<evidence type="ECO:0000256" key="3">
    <source>
        <dbReference type="SAM" id="MobiDB-lite"/>
    </source>
</evidence>